<comment type="caution">
    <text evidence="1">The sequence shown here is derived from an EMBL/GenBank/DDBJ whole genome shotgun (WGS) entry which is preliminary data.</text>
</comment>
<organism evidence="1 2">
    <name type="scientific">Lasiosphaeris hirsuta</name>
    <dbReference type="NCBI Taxonomy" id="260670"/>
    <lineage>
        <taxon>Eukaryota</taxon>
        <taxon>Fungi</taxon>
        <taxon>Dikarya</taxon>
        <taxon>Ascomycota</taxon>
        <taxon>Pezizomycotina</taxon>
        <taxon>Sordariomycetes</taxon>
        <taxon>Sordariomycetidae</taxon>
        <taxon>Sordariales</taxon>
        <taxon>Lasiosphaeriaceae</taxon>
        <taxon>Lasiosphaeris</taxon>
    </lineage>
</organism>
<dbReference type="AlphaFoldDB" id="A0AA40DLW4"/>
<gene>
    <name evidence="1" type="ORF">B0H67DRAFT_342659</name>
</gene>
<sequence>MWASRGRRASSGFLPSPCADPPPRLRRCRPDGMAMAMPAVERRSTAIHCSRHDGTAPSFIRARSLSVCLSVCLPASCVYVCGCVCCYVSRCVCCCSLPAASQMPDLQNAPGQGAGALCRLYADMHRYPDAVSFGPTWRCPCFDRGALEICCPIGRESGQRLARSQDVPALRGLPFGPVDNLAAVIRPLSANHGSAEGLEKPEQAARPL</sequence>
<keyword evidence="2" id="KW-1185">Reference proteome</keyword>
<proteinExistence type="predicted"/>
<protein>
    <submittedName>
        <fullName evidence="1">Uncharacterized protein</fullName>
    </submittedName>
</protein>
<dbReference type="Proteomes" id="UP001172102">
    <property type="component" value="Unassembled WGS sequence"/>
</dbReference>
<reference evidence="1" key="1">
    <citation type="submission" date="2023-06" db="EMBL/GenBank/DDBJ databases">
        <title>Genome-scale phylogeny and comparative genomics of the fungal order Sordariales.</title>
        <authorList>
            <consortium name="Lawrence Berkeley National Laboratory"/>
            <person name="Hensen N."/>
            <person name="Bonometti L."/>
            <person name="Westerberg I."/>
            <person name="Brannstrom I.O."/>
            <person name="Guillou S."/>
            <person name="Cros-Aarteil S."/>
            <person name="Calhoun S."/>
            <person name="Haridas S."/>
            <person name="Kuo A."/>
            <person name="Mondo S."/>
            <person name="Pangilinan J."/>
            <person name="Riley R."/>
            <person name="Labutti K."/>
            <person name="Andreopoulos B."/>
            <person name="Lipzen A."/>
            <person name="Chen C."/>
            <person name="Yanf M."/>
            <person name="Daum C."/>
            <person name="Ng V."/>
            <person name="Clum A."/>
            <person name="Steindorff A."/>
            <person name="Ohm R."/>
            <person name="Martin F."/>
            <person name="Silar P."/>
            <person name="Natvig D."/>
            <person name="Lalanne C."/>
            <person name="Gautier V."/>
            <person name="Ament-Velasquez S.L."/>
            <person name="Kruys A."/>
            <person name="Hutchinson M.I."/>
            <person name="Powell A.J."/>
            <person name="Barry K."/>
            <person name="Miller A.N."/>
            <person name="Grigoriev I.V."/>
            <person name="Debuchy R."/>
            <person name="Gladieux P."/>
            <person name="Thoren M.H."/>
            <person name="Johannesson H."/>
        </authorList>
    </citation>
    <scope>NUCLEOTIDE SEQUENCE</scope>
    <source>
        <strain evidence="1">SMH4607-1</strain>
    </source>
</reference>
<name>A0AA40DLW4_9PEZI</name>
<accession>A0AA40DLW4</accession>
<evidence type="ECO:0000313" key="1">
    <source>
        <dbReference type="EMBL" id="KAK0708559.1"/>
    </source>
</evidence>
<evidence type="ECO:0000313" key="2">
    <source>
        <dbReference type="Proteomes" id="UP001172102"/>
    </source>
</evidence>
<dbReference type="EMBL" id="JAUKUA010000006">
    <property type="protein sequence ID" value="KAK0708559.1"/>
    <property type="molecule type" value="Genomic_DNA"/>
</dbReference>